<sequence>ADPLNADLHLLPSATAATDQADTLANVTDDFDGDSRPIGAAPDIGADEFGDAVAPPSAVTDLEASGFLIPDAFHAALTWSPTSESVTTTIRYTYTQLTESNWEAATLLTDSLPGYIDTYDADIPIVNETVFIALKTQNAAGEWSRLSNNAFWPQRQTWLPLILNTP</sequence>
<dbReference type="AlphaFoldDB" id="X0TYN6"/>
<evidence type="ECO:0000313" key="1">
    <source>
        <dbReference type="EMBL" id="GAF81270.1"/>
    </source>
</evidence>
<dbReference type="EMBL" id="BARS01009908">
    <property type="protein sequence ID" value="GAF81270.1"/>
    <property type="molecule type" value="Genomic_DNA"/>
</dbReference>
<organism evidence="1">
    <name type="scientific">marine sediment metagenome</name>
    <dbReference type="NCBI Taxonomy" id="412755"/>
    <lineage>
        <taxon>unclassified sequences</taxon>
        <taxon>metagenomes</taxon>
        <taxon>ecological metagenomes</taxon>
    </lineage>
</organism>
<proteinExistence type="predicted"/>
<accession>X0TYN6</accession>
<evidence type="ECO:0008006" key="2">
    <source>
        <dbReference type="Google" id="ProtNLM"/>
    </source>
</evidence>
<gene>
    <name evidence="1" type="ORF">S01H1_18520</name>
</gene>
<feature type="non-terminal residue" evidence="1">
    <location>
        <position position="1"/>
    </location>
</feature>
<comment type="caution">
    <text evidence="1">The sequence shown here is derived from an EMBL/GenBank/DDBJ whole genome shotgun (WGS) entry which is preliminary data.</text>
</comment>
<reference evidence="1" key="1">
    <citation type="journal article" date="2014" name="Front. Microbiol.">
        <title>High frequency of phylogenetically diverse reductive dehalogenase-homologous genes in deep subseafloor sedimentary metagenomes.</title>
        <authorList>
            <person name="Kawai M."/>
            <person name="Futagami T."/>
            <person name="Toyoda A."/>
            <person name="Takaki Y."/>
            <person name="Nishi S."/>
            <person name="Hori S."/>
            <person name="Arai W."/>
            <person name="Tsubouchi T."/>
            <person name="Morono Y."/>
            <person name="Uchiyama I."/>
            <person name="Ito T."/>
            <person name="Fujiyama A."/>
            <person name="Inagaki F."/>
            <person name="Takami H."/>
        </authorList>
    </citation>
    <scope>NUCLEOTIDE SEQUENCE</scope>
    <source>
        <strain evidence="1">Expedition CK06-06</strain>
    </source>
</reference>
<name>X0TYN6_9ZZZZ</name>
<protein>
    <recommendedName>
        <fullName evidence="2">Fibronectin type-III domain-containing protein</fullName>
    </recommendedName>
</protein>